<dbReference type="Proteomes" id="UP000543642">
    <property type="component" value="Unassembled WGS sequence"/>
</dbReference>
<sequence length="99" mass="11428">MMNKLEDVISLAKISDFLQKKDADNEREEKKRTAIIVIGVIAGLVVIAGIVYAVYKYLTADDYDDFEDDFEDDFDDDFDDDFEDEVSSEEHTQDTEDEE</sequence>
<reference evidence="3 4" key="1">
    <citation type="submission" date="2020-08" db="EMBL/GenBank/DDBJ databases">
        <title>Genomic Encyclopedia of Type Strains, Phase IV (KMG-IV): sequencing the most valuable type-strain genomes for metagenomic binning, comparative biology and taxonomic classification.</title>
        <authorList>
            <person name="Goeker M."/>
        </authorList>
    </citation>
    <scope>NUCLEOTIDE SEQUENCE [LARGE SCALE GENOMIC DNA]</scope>
    <source>
        <strain evidence="3 4">DSM 106146</strain>
    </source>
</reference>
<dbReference type="RefSeq" id="WP_243164855.1">
    <property type="nucleotide sequence ID" value="NZ_CAWVEG010000061.1"/>
</dbReference>
<keyword evidence="4" id="KW-1185">Reference proteome</keyword>
<gene>
    <name evidence="3" type="ORF">HNP82_003523</name>
</gene>
<name>A0A7W8M7F9_9FIRM</name>
<keyword evidence="2" id="KW-0812">Transmembrane</keyword>
<keyword evidence="3" id="KW-0969">Cilium</keyword>
<feature type="compositionally biased region" description="Acidic residues" evidence="1">
    <location>
        <begin position="74"/>
        <end position="87"/>
    </location>
</feature>
<evidence type="ECO:0000256" key="1">
    <source>
        <dbReference type="SAM" id="MobiDB-lite"/>
    </source>
</evidence>
<dbReference type="EMBL" id="JACHFW010000031">
    <property type="protein sequence ID" value="MBB5266366.1"/>
    <property type="molecule type" value="Genomic_DNA"/>
</dbReference>
<evidence type="ECO:0000313" key="3">
    <source>
        <dbReference type="EMBL" id="MBB5266366.1"/>
    </source>
</evidence>
<evidence type="ECO:0000256" key="2">
    <source>
        <dbReference type="SAM" id="Phobius"/>
    </source>
</evidence>
<accession>A0A7W8M7F9</accession>
<proteinExistence type="predicted"/>
<feature type="transmembrane region" description="Helical" evidence="2">
    <location>
        <begin position="34"/>
        <end position="55"/>
    </location>
</feature>
<comment type="caution">
    <text evidence="3">The sequence shown here is derived from an EMBL/GenBank/DDBJ whole genome shotgun (WGS) entry which is preliminary data.</text>
</comment>
<feature type="compositionally biased region" description="Basic and acidic residues" evidence="1">
    <location>
        <begin position="88"/>
        <end position="99"/>
    </location>
</feature>
<protein>
    <submittedName>
        <fullName evidence="3">Flagellar basal body-associated protein FliL</fullName>
    </submittedName>
</protein>
<keyword evidence="3" id="KW-0282">Flagellum</keyword>
<keyword evidence="2" id="KW-1133">Transmembrane helix</keyword>
<dbReference type="AlphaFoldDB" id="A0A7W8M7F9"/>
<keyword evidence="2" id="KW-0472">Membrane</keyword>
<keyword evidence="3" id="KW-0966">Cell projection</keyword>
<organism evidence="3 4">
    <name type="scientific">Catenibacillus scindens</name>
    <dbReference type="NCBI Taxonomy" id="673271"/>
    <lineage>
        <taxon>Bacteria</taxon>
        <taxon>Bacillati</taxon>
        <taxon>Bacillota</taxon>
        <taxon>Clostridia</taxon>
        <taxon>Lachnospirales</taxon>
        <taxon>Lachnospiraceae</taxon>
        <taxon>Catenibacillus</taxon>
    </lineage>
</organism>
<feature type="region of interest" description="Disordered" evidence="1">
    <location>
        <begin position="74"/>
        <end position="99"/>
    </location>
</feature>
<evidence type="ECO:0000313" key="4">
    <source>
        <dbReference type="Proteomes" id="UP000543642"/>
    </source>
</evidence>